<feature type="transmembrane region" description="Helical" evidence="1">
    <location>
        <begin position="37"/>
        <end position="57"/>
    </location>
</feature>
<feature type="transmembrane region" description="Helical" evidence="1">
    <location>
        <begin position="12"/>
        <end position="31"/>
    </location>
</feature>
<dbReference type="AlphaFoldDB" id="A0A1F6CXS2"/>
<evidence type="ECO:0000256" key="1">
    <source>
        <dbReference type="SAM" id="Phobius"/>
    </source>
</evidence>
<dbReference type="Proteomes" id="UP000176863">
    <property type="component" value="Unassembled WGS sequence"/>
</dbReference>
<dbReference type="STRING" id="1798480.A2851_01460"/>
<name>A0A1F6CXS2_9BACT</name>
<keyword evidence="1" id="KW-0812">Transmembrane</keyword>
<gene>
    <name evidence="3" type="ORF">A2851_01460</name>
</gene>
<dbReference type="Pfam" id="PF24709">
    <property type="entry name" value="DUF7670"/>
    <property type="match status" value="1"/>
</dbReference>
<proteinExistence type="predicted"/>
<comment type="caution">
    <text evidence="3">The sequence shown here is derived from an EMBL/GenBank/DDBJ whole genome shotgun (WGS) entry which is preliminary data.</text>
</comment>
<keyword evidence="1" id="KW-1133">Transmembrane helix</keyword>
<evidence type="ECO:0000313" key="3">
    <source>
        <dbReference type="EMBL" id="OGG53841.1"/>
    </source>
</evidence>
<organism evidence="3 4">
    <name type="scientific">Candidatus Kaiserbacteria bacterium RIFCSPHIGHO2_01_FULL_53_29</name>
    <dbReference type="NCBI Taxonomy" id="1798480"/>
    <lineage>
        <taxon>Bacteria</taxon>
        <taxon>Candidatus Kaiseribacteriota</taxon>
    </lineage>
</organism>
<feature type="domain" description="DUF7670" evidence="2">
    <location>
        <begin position="3"/>
        <end position="113"/>
    </location>
</feature>
<dbReference type="InterPro" id="IPR056087">
    <property type="entry name" value="DUF7670"/>
</dbReference>
<sequence length="116" mass="13455">MGRVLYWLPRILSLLFVAFLSMFALDVFGAYKGWELAIALFMHLIPSLVLLIATAIAWKYDLVGTVAFFGFAVWYVWWAGFDQPWSWYLLIALPVAIIGSMYLSHWFASRKKQTRL</sequence>
<protein>
    <recommendedName>
        <fullName evidence="2">DUF7670 domain-containing protein</fullName>
    </recommendedName>
</protein>
<reference evidence="3 4" key="1">
    <citation type="journal article" date="2016" name="Nat. Commun.">
        <title>Thousands of microbial genomes shed light on interconnected biogeochemical processes in an aquifer system.</title>
        <authorList>
            <person name="Anantharaman K."/>
            <person name="Brown C.T."/>
            <person name="Hug L.A."/>
            <person name="Sharon I."/>
            <person name="Castelle C.J."/>
            <person name="Probst A.J."/>
            <person name="Thomas B.C."/>
            <person name="Singh A."/>
            <person name="Wilkins M.J."/>
            <person name="Karaoz U."/>
            <person name="Brodie E.L."/>
            <person name="Williams K.H."/>
            <person name="Hubbard S.S."/>
            <person name="Banfield J.F."/>
        </authorList>
    </citation>
    <scope>NUCLEOTIDE SEQUENCE [LARGE SCALE GENOMIC DNA]</scope>
</reference>
<evidence type="ECO:0000313" key="4">
    <source>
        <dbReference type="Proteomes" id="UP000176863"/>
    </source>
</evidence>
<keyword evidence="1" id="KW-0472">Membrane</keyword>
<feature type="transmembrane region" description="Helical" evidence="1">
    <location>
        <begin position="62"/>
        <end position="81"/>
    </location>
</feature>
<accession>A0A1F6CXS2</accession>
<feature type="transmembrane region" description="Helical" evidence="1">
    <location>
        <begin position="87"/>
        <end position="108"/>
    </location>
</feature>
<evidence type="ECO:0000259" key="2">
    <source>
        <dbReference type="Pfam" id="PF24709"/>
    </source>
</evidence>
<dbReference type="EMBL" id="MFKT01000008">
    <property type="protein sequence ID" value="OGG53841.1"/>
    <property type="molecule type" value="Genomic_DNA"/>
</dbReference>